<feature type="transmembrane region" description="Helical" evidence="1">
    <location>
        <begin position="50"/>
        <end position="74"/>
    </location>
</feature>
<dbReference type="PANTHER" id="PTHR40866">
    <property type="entry name" value="BED-TYPE DOMAIN-CONTAINING PROTEIN"/>
    <property type="match status" value="1"/>
</dbReference>
<keyword evidence="1" id="KW-1133">Transmembrane helix</keyword>
<accession>W2K960</accession>
<dbReference type="PANTHER" id="PTHR40866:SF1">
    <property type="entry name" value="BED-TYPE DOMAIN-CONTAINING PROTEIN"/>
    <property type="match status" value="1"/>
</dbReference>
<feature type="transmembrane region" description="Helical" evidence="1">
    <location>
        <begin position="20"/>
        <end position="38"/>
    </location>
</feature>
<dbReference type="AlphaFoldDB" id="W2K960"/>
<reference evidence="2" key="1">
    <citation type="submission" date="2013-11" db="EMBL/GenBank/DDBJ databases">
        <title>The Genome Sequence of Phytophthora parasitica CHvinca01.</title>
        <authorList>
            <consortium name="The Broad Institute Genomics Platform"/>
            <person name="Russ C."/>
            <person name="Tyler B."/>
            <person name="Panabieres F."/>
            <person name="Shan W."/>
            <person name="Tripathy S."/>
            <person name="Grunwald N."/>
            <person name="Machado M."/>
            <person name="Johnson C.S."/>
            <person name="Arredondo F."/>
            <person name="Hong C."/>
            <person name="Coffey M."/>
            <person name="Young S.K."/>
            <person name="Zeng Q."/>
            <person name="Gargeya S."/>
            <person name="Fitzgerald M."/>
            <person name="Abouelleil A."/>
            <person name="Alvarado L."/>
            <person name="Chapman S.B."/>
            <person name="Gainer-Dewar J."/>
            <person name="Goldberg J."/>
            <person name="Griggs A."/>
            <person name="Gujja S."/>
            <person name="Hansen M."/>
            <person name="Howarth C."/>
            <person name="Imamovic A."/>
            <person name="Ireland A."/>
            <person name="Larimer J."/>
            <person name="McCowan C."/>
            <person name="Murphy C."/>
            <person name="Pearson M."/>
            <person name="Poon T.W."/>
            <person name="Priest M."/>
            <person name="Roberts A."/>
            <person name="Saif S."/>
            <person name="Shea T."/>
            <person name="Sykes S."/>
            <person name="Wortman J."/>
            <person name="Nusbaum C."/>
            <person name="Birren B."/>
        </authorList>
    </citation>
    <scope>NUCLEOTIDE SEQUENCE [LARGE SCALE GENOMIC DNA]</scope>
    <source>
        <strain evidence="2">CHvinca01</strain>
    </source>
</reference>
<protein>
    <submittedName>
        <fullName evidence="2">Uncharacterized protein</fullName>
    </submittedName>
</protein>
<dbReference type="EMBL" id="KI682477">
    <property type="protein sequence ID" value="ETL81632.1"/>
    <property type="molecule type" value="Genomic_DNA"/>
</dbReference>
<organism evidence="2">
    <name type="scientific">Phytophthora nicotianae</name>
    <name type="common">Potato buckeye rot agent</name>
    <name type="synonym">Phytophthora parasitica</name>
    <dbReference type="NCBI Taxonomy" id="4792"/>
    <lineage>
        <taxon>Eukaryota</taxon>
        <taxon>Sar</taxon>
        <taxon>Stramenopiles</taxon>
        <taxon>Oomycota</taxon>
        <taxon>Peronosporomycetes</taxon>
        <taxon>Peronosporales</taxon>
        <taxon>Peronosporaceae</taxon>
        <taxon>Phytophthora</taxon>
    </lineage>
</organism>
<evidence type="ECO:0000313" key="2">
    <source>
        <dbReference type="EMBL" id="ETL81632.1"/>
    </source>
</evidence>
<dbReference type="Proteomes" id="UP000054423">
    <property type="component" value="Unassembled WGS sequence"/>
</dbReference>
<sequence>MSLLTVDAPDCSRDSYNCGIYVLGFKYFIGYIPKYYKWYERNYEETTRKALIYLGSIRVIFNGLFVLSVVWHWVDGYTTEINMGDLNLRTDVSVLYSSSERSDVLADVAEPEINTSTDARQIAALTRMTLPCGADESETYTSAKRELCFADIRPDMDDIETNNSAAGWGCLNSSGTDTDDTGACVSTESGLGQISGAPKHKSEKMKDRDVSYANLDPVCVKTLICGMSSLARVAERIVRTELSERFGLILNGWTHASKYYIAVYADNDESGVVKTLLCMIPLLNEEEEDLSARGHMEFLVTMLPEDYGGQIESAAFW</sequence>
<name>W2K960_PHYNI</name>
<evidence type="ECO:0000256" key="1">
    <source>
        <dbReference type="SAM" id="Phobius"/>
    </source>
</evidence>
<keyword evidence="1" id="KW-0472">Membrane</keyword>
<dbReference type="VEuPathDB" id="FungiDB:PPTG_05031"/>
<gene>
    <name evidence="2" type="ORF">L917_18054</name>
</gene>
<keyword evidence="1" id="KW-0812">Transmembrane</keyword>
<proteinExistence type="predicted"/>